<dbReference type="SUPFAM" id="SSF48208">
    <property type="entry name" value="Six-hairpin glycosidases"/>
    <property type="match status" value="1"/>
</dbReference>
<dbReference type="PANTHER" id="PTHR34987:SF4">
    <property type="entry name" value="ALPHA-L-RHAMNOSIDASE C-TERMINAL DOMAIN-CONTAINING PROTEIN"/>
    <property type="match status" value="1"/>
</dbReference>
<organism evidence="5 6">
    <name type="scientific">Paenibacillus mendelii</name>
    <dbReference type="NCBI Taxonomy" id="206163"/>
    <lineage>
        <taxon>Bacteria</taxon>
        <taxon>Bacillati</taxon>
        <taxon>Bacillota</taxon>
        <taxon>Bacilli</taxon>
        <taxon>Bacillales</taxon>
        <taxon>Paenibacillaceae</taxon>
        <taxon>Paenibacillus</taxon>
    </lineage>
</organism>
<dbReference type="Pfam" id="PF17389">
    <property type="entry name" value="Bac_rhamnosid6H"/>
    <property type="match status" value="1"/>
</dbReference>
<dbReference type="Gene3D" id="2.60.420.10">
    <property type="entry name" value="Maltose phosphorylase, domain 3"/>
    <property type="match status" value="1"/>
</dbReference>
<proteinExistence type="predicted"/>
<dbReference type="InterPro" id="IPR013737">
    <property type="entry name" value="Bac_rhamnosid_N"/>
</dbReference>
<evidence type="ECO:0000313" key="6">
    <source>
        <dbReference type="Proteomes" id="UP001589818"/>
    </source>
</evidence>
<feature type="region of interest" description="Disordered" evidence="1">
    <location>
        <begin position="783"/>
        <end position="802"/>
    </location>
</feature>
<dbReference type="InterPro" id="IPR035398">
    <property type="entry name" value="Bac_rhamnosid_C"/>
</dbReference>
<evidence type="ECO:0000259" key="4">
    <source>
        <dbReference type="Pfam" id="PF17390"/>
    </source>
</evidence>
<dbReference type="Pfam" id="PF08531">
    <property type="entry name" value="Bac_rhamnosid_N"/>
    <property type="match status" value="1"/>
</dbReference>
<dbReference type="InterPro" id="IPR012341">
    <property type="entry name" value="6hp_glycosidase-like_sf"/>
</dbReference>
<feature type="domain" description="Bacterial alpha-L-rhamnosidase N-terminal" evidence="2">
    <location>
        <begin position="38"/>
        <end position="189"/>
    </location>
</feature>
<dbReference type="Pfam" id="PF17390">
    <property type="entry name" value="Bac_rhamnosid_C"/>
    <property type="match status" value="1"/>
</dbReference>
<dbReference type="InterPro" id="IPR008979">
    <property type="entry name" value="Galactose-bd-like_sf"/>
</dbReference>
<dbReference type="EMBL" id="JBHLVF010000011">
    <property type="protein sequence ID" value="MFC0391563.1"/>
    <property type="molecule type" value="Genomic_DNA"/>
</dbReference>
<keyword evidence="6" id="KW-1185">Reference proteome</keyword>
<dbReference type="Proteomes" id="UP001589818">
    <property type="component" value="Unassembled WGS sequence"/>
</dbReference>
<dbReference type="Gene3D" id="2.60.120.260">
    <property type="entry name" value="Galactose-binding domain-like"/>
    <property type="match status" value="2"/>
</dbReference>
<protein>
    <submittedName>
        <fullName evidence="5">Alpha-L-rhamnosidase N-terminal domain-containing protein</fullName>
    </submittedName>
</protein>
<dbReference type="Gene3D" id="1.50.10.10">
    <property type="match status" value="1"/>
</dbReference>
<evidence type="ECO:0000259" key="2">
    <source>
        <dbReference type="Pfam" id="PF08531"/>
    </source>
</evidence>
<gene>
    <name evidence="5" type="ORF">ACFFJ8_09265</name>
</gene>
<evidence type="ECO:0000256" key="1">
    <source>
        <dbReference type="SAM" id="MobiDB-lite"/>
    </source>
</evidence>
<evidence type="ECO:0000259" key="3">
    <source>
        <dbReference type="Pfam" id="PF17389"/>
    </source>
</evidence>
<feature type="domain" description="Alpha-L-rhamnosidase C-terminal" evidence="4">
    <location>
        <begin position="711"/>
        <end position="756"/>
    </location>
</feature>
<dbReference type="InterPro" id="IPR035396">
    <property type="entry name" value="Bac_rhamnosid6H"/>
</dbReference>
<dbReference type="InterPro" id="IPR008928">
    <property type="entry name" value="6-hairpin_glycosidase_sf"/>
</dbReference>
<sequence>MIRLKNWEAQWIWTAGHESENNVYAEARKTFQLDSPAAKADIRITANQHYKLSINGKEVGRGPSPSDNQWKYFDSYDAAPYLQSGDNIIAVTAYNFGTERIVTNQMQGPGGILLQLDIYNSDTAQADITIASGADWKCRRSPRWVAGTSRQHYWGGFREIYLASAEDGWEQASYSDAAWPAARVVAEAEQLDSPWPRLLPREIPRLKESLRQPKALIGCEAFLGHISSADSLLEGADVEPQNKGLTIDASVPGSYPQVTYDFDREVVGYTELVVEAPEGGVLQLFYGEALELELLDTFMLKKGTNRLSPFGRRAFRYLKLAVQSTLQPITIQELNLRFVHYPFPEHGSFRSSDELLDRIWETGKYTTLVNSQDHFEDCPLREKALWVADAVVMAKVAYQVFGETAIVRKSLLQSARNQNEDGSIPGTGPEKNTFVLPDFCAHWLYGVKEYYAYNGDVSFLQEVWPNIVKLSEWFAAQEDSEGLFSRADRNGWWCFIDWSEDIERKDRVTAISCFYYKFLKLSAEISDVLGEKRGAEFSRKAVRLRAAIRDRLRIPGSKLFADCMTDEGLSGSVTAQTNFAAVWSGITEDDEAAEFIRDVYLTGRLPRIRGAFFYHIVLETLFNHGFASEAVEQIRYYWGAMLDRGAKTWWETFDPELPFCTIPSPYQGHTPTYLQDAIPVSHSHGWGASPTNLLTSEVLGVNVANLGTGVVTLSPTIVSGVTWVEGVVPTPMGDIHASWRTEDNGQVRYEAVMPSGLKWTGNGLHDVQVEQLGDTVRMTGQIGSGGSGGIQVSEPTSISGQE</sequence>
<dbReference type="PANTHER" id="PTHR34987">
    <property type="entry name" value="C, PUTATIVE (AFU_ORTHOLOGUE AFUA_3G02880)-RELATED"/>
    <property type="match status" value="1"/>
</dbReference>
<feature type="compositionally biased region" description="Polar residues" evidence="1">
    <location>
        <begin position="793"/>
        <end position="802"/>
    </location>
</feature>
<name>A0ABV6J6R6_9BACL</name>
<evidence type="ECO:0000313" key="5">
    <source>
        <dbReference type="EMBL" id="MFC0391563.1"/>
    </source>
</evidence>
<dbReference type="SUPFAM" id="SSF49785">
    <property type="entry name" value="Galactose-binding domain-like"/>
    <property type="match status" value="1"/>
</dbReference>
<feature type="domain" description="Alpha-L-rhamnosidase six-hairpin glycosidase" evidence="3">
    <location>
        <begin position="345"/>
        <end position="696"/>
    </location>
</feature>
<comment type="caution">
    <text evidence="5">The sequence shown here is derived from an EMBL/GenBank/DDBJ whole genome shotgun (WGS) entry which is preliminary data.</text>
</comment>
<accession>A0ABV6J6R6</accession>
<reference evidence="5 6" key="1">
    <citation type="submission" date="2024-09" db="EMBL/GenBank/DDBJ databases">
        <authorList>
            <person name="Sun Q."/>
            <person name="Mori K."/>
        </authorList>
    </citation>
    <scope>NUCLEOTIDE SEQUENCE [LARGE SCALE GENOMIC DNA]</scope>
    <source>
        <strain evidence="5 6">CCM 4839</strain>
    </source>
</reference>
<dbReference type="RefSeq" id="WP_373567583.1">
    <property type="nucleotide sequence ID" value="NZ_JANHOF010000006.1"/>
</dbReference>